<reference evidence="1" key="1">
    <citation type="journal article" date="2019" name="BMC Genomics">
        <title>A new reference genome for Sorghum bicolor reveals high levels of sequence similarity between sweet and grain genotypes: implications for the genetics of sugar metabolism.</title>
        <authorList>
            <person name="Cooper E.A."/>
            <person name="Brenton Z.W."/>
            <person name="Flinn B.S."/>
            <person name="Jenkins J."/>
            <person name="Shu S."/>
            <person name="Flowers D."/>
            <person name="Luo F."/>
            <person name="Wang Y."/>
            <person name="Xia P."/>
            <person name="Barry K."/>
            <person name="Daum C."/>
            <person name="Lipzen A."/>
            <person name="Yoshinaga Y."/>
            <person name="Schmutz J."/>
            <person name="Saski C."/>
            <person name="Vermerris W."/>
            <person name="Kresovich S."/>
        </authorList>
    </citation>
    <scope>NUCLEOTIDE SEQUENCE</scope>
</reference>
<organism evidence="1 2">
    <name type="scientific">Sorghum bicolor</name>
    <name type="common">Sorghum</name>
    <name type="synonym">Sorghum vulgare</name>
    <dbReference type="NCBI Taxonomy" id="4558"/>
    <lineage>
        <taxon>Eukaryota</taxon>
        <taxon>Viridiplantae</taxon>
        <taxon>Streptophyta</taxon>
        <taxon>Embryophyta</taxon>
        <taxon>Tracheophyta</taxon>
        <taxon>Spermatophyta</taxon>
        <taxon>Magnoliopsida</taxon>
        <taxon>Liliopsida</taxon>
        <taxon>Poales</taxon>
        <taxon>Poaceae</taxon>
        <taxon>PACMAD clade</taxon>
        <taxon>Panicoideae</taxon>
        <taxon>Andropogonodae</taxon>
        <taxon>Andropogoneae</taxon>
        <taxon>Sorghinae</taxon>
        <taxon>Sorghum</taxon>
    </lineage>
</organism>
<name>A0A921PZR1_SORBI</name>
<comment type="caution">
    <text evidence="1">The sequence shown here is derived from an EMBL/GenBank/DDBJ whole genome shotgun (WGS) entry which is preliminary data.</text>
</comment>
<evidence type="ECO:0000313" key="2">
    <source>
        <dbReference type="Proteomes" id="UP000807115"/>
    </source>
</evidence>
<dbReference type="EMBL" id="CM027689">
    <property type="protein sequence ID" value="KAG0513138.1"/>
    <property type="molecule type" value="Genomic_DNA"/>
</dbReference>
<evidence type="ECO:0000313" key="1">
    <source>
        <dbReference type="EMBL" id="KAG0513138.1"/>
    </source>
</evidence>
<sequence>MRLRRECTPEMERRPVEQIQMPLEFVRYSELQTTLSVHEKHLLTLGRSKAFHHCGACRGHRTDHMLRIRRIRLL</sequence>
<gene>
    <name evidence="1" type="ORF">BDA96_10G075700</name>
</gene>
<reference evidence="1" key="2">
    <citation type="submission" date="2020-10" db="EMBL/GenBank/DDBJ databases">
        <authorList>
            <person name="Cooper E.A."/>
            <person name="Brenton Z.W."/>
            <person name="Flinn B.S."/>
            <person name="Jenkins J."/>
            <person name="Shu S."/>
            <person name="Flowers D."/>
            <person name="Luo F."/>
            <person name="Wang Y."/>
            <person name="Xia P."/>
            <person name="Barry K."/>
            <person name="Daum C."/>
            <person name="Lipzen A."/>
            <person name="Yoshinaga Y."/>
            <person name="Schmutz J."/>
            <person name="Saski C."/>
            <person name="Vermerris W."/>
            <person name="Kresovich S."/>
        </authorList>
    </citation>
    <scope>NUCLEOTIDE SEQUENCE</scope>
</reference>
<proteinExistence type="predicted"/>
<protein>
    <submittedName>
        <fullName evidence="1">Uncharacterized protein</fullName>
    </submittedName>
</protein>
<dbReference type="Proteomes" id="UP000807115">
    <property type="component" value="Chromosome 10"/>
</dbReference>
<dbReference type="AlphaFoldDB" id="A0A921PZR1"/>
<accession>A0A921PZR1</accession>